<sequence>MRVCGWVGAFKTESESFPMAAVSHLKEVCLERSSRKNRSSSRKMGKIYQVMVHGLRGEKMFIDLCNTEEQMQKMTVLQLKEKIAEKLPETTGQDNLRLIFTDKMLDENTKLLSKYGIQNKSVIQMVIRVPGGLTA</sequence>
<dbReference type="AlphaFoldDB" id="A0A3Q2ZEH3"/>
<dbReference type="Pfam" id="PF00240">
    <property type="entry name" value="ubiquitin"/>
    <property type="match status" value="1"/>
</dbReference>
<organism evidence="2 3">
    <name type="scientific">Kryptolebias marmoratus</name>
    <name type="common">Mangrove killifish</name>
    <name type="synonym">Rivulus marmoratus</name>
    <dbReference type="NCBI Taxonomy" id="37003"/>
    <lineage>
        <taxon>Eukaryota</taxon>
        <taxon>Metazoa</taxon>
        <taxon>Chordata</taxon>
        <taxon>Craniata</taxon>
        <taxon>Vertebrata</taxon>
        <taxon>Euteleostomi</taxon>
        <taxon>Actinopterygii</taxon>
        <taxon>Neopterygii</taxon>
        <taxon>Teleostei</taxon>
        <taxon>Neoteleostei</taxon>
        <taxon>Acanthomorphata</taxon>
        <taxon>Ovalentaria</taxon>
        <taxon>Atherinomorphae</taxon>
        <taxon>Cyprinodontiformes</taxon>
        <taxon>Rivulidae</taxon>
        <taxon>Kryptolebias</taxon>
    </lineage>
</organism>
<reference evidence="2" key="2">
    <citation type="submission" date="2025-09" db="UniProtKB">
        <authorList>
            <consortium name="Ensembl"/>
        </authorList>
    </citation>
    <scope>IDENTIFICATION</scope>
</reference>
<dbReference type="GeneTree" id="ENSGT01150000287048"/>
<dbReference type="Gene3D" id="3.10.20.90">
    <property type="entry name" value="Phosphatidylinositol 3-kinase Catalytic Subunit, Chain A, domain 1"/>
    <property type="match status" value="1"/>
</dbReference>
<dbReference type="Ensembl" id="ENSKMAT00000002166.1">
    <property type="protein sequence ID" value="ENSKMAP00000002116.1"/>
    <property type="gene ID" value="ENSKMAG00000001646.1"/>
</dbReference>
<evidence type="ECO:0000259" key="1">
    <source>
        <dbReference type="PROSITE" id="PS50053"/>
    </source>
</evidence>
<dbReference type="PROSITE" id="PS50053">
    <property type="entry name" value="UBIQUITIN_2"/>
    <property type="match status" value="1"/>
</dbReference>
<accession>A0A3Q2ZEH3</accession>
<dbReference type="SUPFAM" id="SSF54236">
    <property type="entry name" value="Ubiquitin-like"/>
    <property type="match status" value="1"/>
</dbReference>
<protein>
    <recommendedName>
        <fullName evidence="1">Ubiquitin-like domain-containing protein</fullName>
    </recommendedName>
</protein>
<dbReference type="Proteomes" id="UP000264800">
    <property type="component" value="Unplaced"/>
</dbReference>
<dbReference type="InterPro" id="IPR029071">
    <property type="entry name" value="Ubiquitin-like_domsf"/>
</dbReference>
<dbReference type="OMA" id="ESESFPM"/>
<reference evidence="2" key="1">
    <citation type="submission" date="2025-08" db="UniProtKB">
        <authorList>
            <consortium name="Ensembl"/>
        </authorList>
    </citation>
    <scope>IDENTIFICATION</scope>
</reference>
<dbReference type="SMART" id="SM00213">
    <property type="entry name" value="UBQ"/>
    <property type="match status" value="1"/>
</dbReference>
<keyword evidence="3" id="KW-1185">Reference proteome</keyword>
<proteinExistence type="predicted"/>
<dbReference type="InterPro" id="IPR000626">
    <property type="entry name" value="Ubiquitin-like_dom"/>
</dbReference>
<evidence type="ECO:0000313" key="2">
    <source>
        <dbReference type="Ensembl" id="ENSKMAP00000002116.1"/>
    </source>
</evidence>
<name>A0A3Q2ZEH3_KRYMA</name>
<dbReference type="CDD" id="cd17039">
    <property type="entry name" value="Ubl_ubiquitin_like"/>
    <property type="match status" value="1"/>
</dbReference>
<evidence type="ECO:0000313" key="3">
    <source>
        <dbReference type="Proteomes" id="UP000264800"/>
    </source>
</evidence>
<dbReference type="STRING" id="37003.ENSKMAP00000002116"/>
<feature type="domain" description="Ubiquitin-like" evidence="1">
    <location>
        <begin position="48"/>
        <end position="132"/>
    </location>
</feature>